<dbReference type="InterPro" id="IPR001497">
    <property type="entry name" value="MethylDNA_cys_MeTrfase_AS"/>
</dbReference>
<evidence type="ECO:0000256" key="4">
    <source>
        <dbReference type="ARBA" id="ARBA00022603"/>
    </source>
</evidence>
<dbReference type="PROSITE" id="PS00374">
    <property type="entry name" value="MGMT"/>
    <property type="match status" value="1"/>
</dbReference>
<dbReference type="CDD" id="cd06445">
    <property type="entry name" value="ATase"/>
    <property type="match status" value="1"/>
</dbReference>
<keyword evidence="5 9" id="KW-0808">Transferase</keyword>
<comment type="function">
    <text evidence="9">Involved in the cellular defense against the biological effects of O6-methylguanine (O6-MeG) and O4-methylthymine (O4-MeT) in DNA. Repairs the methylated nucleobase in DNA by stoichiometrically transferring the methyl group to a cysteine residue in the enzyme. This is a suicide reaction: the enzyme is irreversibly inactivated.</text>
</comment>
<keyword evidence="4 9" id="KW-0489">Methyltransferase</keyword>
<keyword evidence="6 9" id="KW-0227">DNA damage</keyword>
<comment type="catalytic activity">
    <reaction evidence="1 9">
        <text>a 4-O-methyl-thymidine in DNA + L-cysteinyl-[protein] = a thymidine in DNA + S-methyl-L-cysteinyl-[protein]</text>
        <dbReference type="Rhea" id="RHEA:53428"/>
        <dbReference type="Rhea" id="RHEA-COMP:10131"/>
        <dbReference type="Rhea" id="RHEA-COMP:10132"/>
        <dbReference type="Rhea" id="RHEA-COMP:13555"/>
        <dbReference type="Rhea" id="RHEA-COMP:13556"/>
        <dbReference type="ChEBI" id="CHEBI:29950"/>
        <dbReference type="ChEBI" id="CHEBI:82612"/>
        <dbReference type="ChEBI" id="CHEBI:137386"/>
        <dbReference type="ChEBI" id="CHEBI:137387"/>
        <dbReference type="EC" id="2.1.1.63"/>
    </reaction>
</comment>
<dbReference type="Pfam" id="PF01035">
    <property type="entry name" value="DNA_binding_1"/>
    <property type="match status" value="1"/>
</dbReference>
<evidence type="ECO:0000256" key="8">
    <source>
        <dbReference type="ARBA" id="ARBA00049348"/>
    </source>
</evidence>
<proteinExistence type="inferred from homology"/>
<dbReference type="PANTHER" id="PTHR10815:SF12">
    <property type="entry name" value="METHYLATED-DNA--PROTEIN-CYSTEINE METHYLTRANSFERASE, INDUCIBLE"/>
    <property type="match status" value="1"/>
</dbReference>
<dbReference type="Pfam" id="PF02870">
    <property type="entry name" value="Methyltransf_1N"/>
    <property type="match status" value="1"/>
</dbReference>
<feature type="domain" description="Methylguanine DNA methyltransferase ribonuclease-like" evidence="11">
    <location>
        <begin position="18"/>
        <end position="77"/>
    </location>
</feature>
<dbReference type="InterPro" id="IPR036631">
    <property type="entry name" value="MGMT_N_sf"/>
</dbReference>
<dbReference type="RefSeq" id="WP_136775637.1">
    <property type="nucleotide sequence ID" value="NZ_SUPK01000001.1"/>
</dbReference>
<dbReference type="SUPFAM" id="SSF46767">
    <property type="entry name" value="Methylated DNA-protein cysteine methyltransferase, C-terminal domain"/>
    <property type="match status" value="1"/>
</dbReference>
<dbReference type="Proteomes" id="UP000309673">
    <property type="component" value="Unassembled WGS sequence"/>
</dbReference>
<dbReference type="GO" id="GO:0032259">
    <property type="term" value="P:methylation"/>
    <property type="evidence" value="ECO:0007669"/>
    <property type="project" value="UniProtKB-KW"/>
</dbReference>
<name>A0A4U0FG00_9BACL</name>
<dbReference type="PANTHER" id="PTHR10815">
    <property type="entry name" value="METHYLATED-DNA--PROTEIN-CYSTEINE METHYLTRANSFERASE"/>
    <property type="match status" value="1"/>
</dbReference>
<keyword evidence="7 9" id="KW-0234">DNA repair</keyword>
<comment type="miscellaneous">
    <text evidence="9">This enzyme catalyzes only one turnover and therefore is not strictly catalytic. According to one definition, an enzyme is a biocatalyst that acts repeatedly and over many reaction cycles.</text>
</comment>
<keyword evidence="13" id="KW-1185">Reference proteome</keyword>
<evidence type="ECO:0000256" key="1">
    <source>
        <dbReference type="ARBA" id="ARBA00001286"/>
    </source>
</evidence>
<comment type="similarity">
    <text evidence="2 9">Belongs to the MGMT family.</text>
</comment>
<evidence type="ECO:0000259" key="10">
    <source>
        <dbReference type="Pfam" id="PF01035"/>
    </source>
</evidence>
<keyword evidence="3 9" id="KW-0963">Cytoplasm</keyword>
<dbReference type="SUPFAM" id="SSF53155">
    <property type="entry name" value="Methylated DNA-protein cysteine methyltransferase domain"/>
    <property type="match status" value="1"/>
</dbReference>
<dbReference type="InterPro" id="IPR014048">
    <property type="entry name" value="MethylDNA_cys_MeTrfase_DNA-bd"/>
</dbReference>
<evidence type="ECO:0000313" key="12">
    <source>
        <dbReference type="EMBL" id="TJY43916.1"/>
    </source>
</evidence>
<organism evidence="12 13">
    <name type="scientific">Cohnella pontilimi</name>
    <dbReference type="NCBI Taxonomy" id="2564100"/>
    <lineage>
        <taxon>Bacteria</taxon>
        <taxon>Bacillati</taxon>
        <taxon>Bacillota</taxon>
        <taxon>Bacilli</taxon>
        <taxon>Bacillales</taxon>
        <taxon>Paenibacillaceae</taxon>
        <taxon>Cohnella</taxon>
    </lineage>
</organism>
<sequence length="174" mass="19525">MRITDRTMYAGEFDIGGWRLWLAKTDRGLCFVGSEEAWSHWRKKEDWVRDDEKLRVYAEQLSEYMQGERTTFTLPLDADGTAFQQSVWKALTEIPFGARVSYTDIANFIGKPSSVRAVGTAIGANPVLIVVPCHRVVGKNGTLTGFREGLEMKRHLLELESRDGAGLGAGRMVK</sequence>
<dbReference type="GO" id="GO:0006307">
    <property type="term" value="P:DNA alkylation repair"/>
    <property type="evidence" value="ECO:0007669"/>
    <property type="project" value="UniProtKB-UniRule"/>
</dbReference>
<comment type="catalytic activity">
    <reaction evidence="8 9">
        <text>a 6-O-methyl-2'-deoxyguanosine in DNA + L-cysteinyl-[protein] = S-methyl-L-cysteinyl-[protein] + a 2'-deoxyguanosine in DNA</text>
        <dbReference type="Rhea" id="RHEA:24000"/>
        <dbReference type="Rhea" id="RHEA-COMP:10131"/>
        <dbReference type="Rhea" id="RHEA-COMP:10132"/>
        <dbReference type="Rhea" id="RHEA-COMP:11367"/>
        <dbReference type="Rhea" id="RHEA-COMP:11368"/>
        <dbReference type="ChEBI" id="CHEBI:29950"/>
        <dbReference type="ChEBI" id="CHEBI:82612"/>
        <dbReference type="ChEBI" id="CHEBI:85445"/>
        <dbReference type="ChEBI" id="CHEBI:85448"/>
        <dbReference type="EC" id="2.1.1.63"/>
    </reaction>
</comment>
<dbReference type="InterPro" id="IPR008332">
    <property type="entry name" value="MethylG_MeTrfase_N"/>
</dbReference>
<accession>A0A4U0FG00</accession>
<dbReference type="HAMAP" id="MF_00772">
    <property type="entry name" value="OGT"/>
    <property type="match status" value="1"/>
</dbReference>
<evidence type="ECO:0000256" key="7">
    <source>
        <dbReference type="ARBA" id="ARBA00023204"/>
    </source>
</evidence>
<dbReference type="Gene3D" id="1.10.10.10">
    <property type="entry name" value="Winged helix-like DNA-binding domain superfamily/Winged helix DNA-binding domain"/>
    <property type="match status" value="1"/>
</dbReference>
<dbReference type="Gene3D" id="3.30.160.70">
    <property type="entry name" value="Methylated DNA-protein cysteine methyltransferase domain"/>
    <property type="match status" value="1"/>
</dbReference>
<evidence type="ECO:0000259" key="11">
    <source>
        <dbReference type="Pfam" id="PF02870"/>
    </source>
</evidence>
<comment type="caution">
    <text evidence="12">The sequence shown here is derived from an EMBL/GenBank/DDBJ whole genome shotgun (WGS) entry which is preliminary data.</text>
</comment>
<feature type="active site" description="Nucleophile; methyl group acceptor" evidence="9">
    <location>
        <position position="133"/>
    </location>
</feature>
<dbReference type="FunFam" id="1.10.10.10:FF:000214">
    <property type="entry name" value="Methylated-DNA--protein-cysteine methyltransferase"/>
    <property type="match status" value="1"/>
</dbReference>
<reference evidence="12 13" key="1">
    <citation type="submission" date="2019-04" db="EMBL/GenBank/DDBJ databases">
        <title>Cohnella sp. nov., isolated from soil.</title>
        <authorList>
            <person name="Kim W."/>
        </authorList>
    </citation>
    <scope>NUCLEOTIDE SEQUENCE [LARGE SCALE GENOMIC DNA]</scope>
    <source>
        <strain evidence="12 13">CAU 1483</strain>
    </source>
</reference>
<evidence type="ECO:0000256" key="3">
    <source>
        <dbReference type="ARBA" id="ARBA00022490"/>
    </source>
</evidence>
<dbReference type="EMBL" id="SUPK01000001">
    <property type="protein sequence ID" value="TJY43916.1"/>
    <property type="molecule type" value="Genomic_DNA"/>
</dbReference>
<dbReference type="InterPro" id="IPR036388">
    <property type="entry name" value="WH-like_DNA-bd_sf"/>
</dbReference>
<protein>
    <recommendedName>
        <fullName evidence="9">Methylated-DNA--protein-cysteine methyltransferase</fullName>
        <ecNumber evidence="9">2.1.1.63</ecNumber>
    </recommendedName>
    <alternativeName>
        <fullName evidence="9">6-O-methylguanine-DNA methyltransferase</fullName>
        <shortName evidence="9">MGMT</shortName>
    </alternativeName>
    <alternativeName>
        <fullName evidence="9">O-6-methylguanine-DNA-alkyltransferase</fullName>
    </alternativeName>
</protein>
<evidence type="ECO:0000256" key="5">
    <source>
        <dbReference type="ARBA" id="ARBA00022679"/>
    </source>
</evidence>
<dbReference type="GO" id="GO:0003908">
    <property type="term" value="F:methylated-DNA-[protein]-cysteine S-methyltransferase activity"/>
    <property type="evidence" value="ECO:0007669"/>
    <property type="project" value="UniProtKB-UniRule"/>
</dbReference>
<dbReference type="InterPro" id="IPR023546">
    <property type="entry name" value="MGMT"/>
</dbReference>
<evidence type="ECO:0000256" key="2">
    <source>
        <dbReference type="ARBA" id="ARBA00008711"/>
    </source>
</evidence>
<dbReference type="NCBIfam" id="TIGR00589">
    <property type="entry name" value="ogt"/>
    <property type="match status" value="1"/>
</dbReference>
<gene>
    <name evidence="12" type="ORF">E5161_00470</name>
</gene>
<dbReference type="OrthoDB" id="9802228at2"/>
<evidence type="ECO:0000256" key="9">
    <source>
        <dbReference type="HAMAP-Rule" id="MF_00772"/>
    </source>
</evidence>
<evidence type="ECO:0000256" key="6">
    <source>
        <dbReference type="ARBA" id="ARBA00022763"/>
    </source>
</evidence>
<dbReference type="InterPro" id="IPR036217">
    <property type="entry name" value="MethylDNA_cys_MeTrfase_DNAb"/>
</dbReference>
<evidence type="ECO:0000313" key="13">
    <source>
        <dbReference type="Proteomes" id="UP000309673"/>
    </source>
</evidence>
<comment type="subcellular location">
    <subcellularLocation>
        <location evidence="9">Cytoplasm</location>
    </subcellularLocation>
</comment>
<dbReference type="GO" id="GO:0005737">
    <property type="term" value="C:cytoplasm"/>
    <property type="evidence" value="ECO:0007669"/>
    <property type="project" value="UniProtKB-SubCell"/>
</dbReference>
<dbReference type="AlphaFoldDB" id="A0A4U0FG00"/>
<dbReference type="EC" id="2.1.1.63" evidence="9"/>
<feature type="domain" description="Methylated-DNA-[protein]-cysteine S-methyltransferase DNA binding" evidence="10">
    <location>
        <begin position="82"/>
        <end position="161"/>
    </location>
</feature>